<feature type="compositionally biased region" description="Basic and acidic residues" evidence="1">
    <location>
        <begin position="229"/>
        <end position="240"/>
    </location>
</feature>
<feature type="compositionally biased region" description="Polar residues" evidence="1">
    <location>
        <begin position="170"/>
        <end position="180"/>
    </location>
</feature>
<evidence type="ECO:0000313" key="2">
    <source>
        <dbReference type="EMBL" id="KAK9847089.1"/>
    </source>
</evidence>
<dbReference type="EMBL" id="JALJOV010001495">
    <property type="protein sequence ID" value="KAK9847089.1"/>
    <property type="molecule type" value="Genomic_DNA"/>
</dbReference>
<feature type="compositionally biased region" description="Low complexity" evidence="1">
    <location>
        <begin position="448"/>
        <end position="468"/>
    </location>
</feature>
<keyword evidence="3" id="KW-1185">Reference proteome</keyword>
<name>A0AAW1SKV8_9CHLO</name>
<feature type="compositionally biased region" description="Low complexity" evidence="1">
    <location>
        <begin position="127"/>
        <end position="157"/>
    </location>
</feature>
<feature type="compositionally biased region" description="Basic and acidic residues" evidence="1">
    <location>
        <begin position="285"/>
        <end position="296"/>
    </location>
</feature>
<feature type="compositionally biased region" description="Basic and acidic residues" evidence="1">
    <location>
        <begin position="373"/>
        <end position="384"/>
    </location>
</feature>
<feature type="region of interest" description="Disordered" evidence="1">
    <location>
        <begin position="93"/>
        <end position="348"/>
    </location>
</feature>
<organism evidence="2 3">
    <name type="scientific">Apatococcus fuscideae</name>
    <dbReference type="NCBI Taxonomy" id="2026836"/>
    <lineage>
        <taxon>Eukaryota</taxon>
        <taxon>Viridiplantae</taxon>
        <taxon>Chlorophyta</taxon>
        <taxon>core chlorophytes</taxon>
        <taxon>Trebouxiophyceae</taxon>
        <taxon>Chlorellales</taxon>
        <taxon>Chlorellaceae</taxon>
        <taxon>Apatococcus</taxon>
    </lineage>
</organism>
<reference evidence="2 3" key="1">
    <citation type="journal article" date="2024" name="Nat. Commun.">
        <title>Phylogenomics reveals the evolutionary origins of lichenization in chlorophyte algae.</title>
        <authorList>
            <person name="Puginier C."/>
            <person name="Libourel C."/>
            <person name="Otte J."/>
            <person name="Skaloud P."/>
            <person name="Haon M."/>
            <person name="Grisel S."/>
            <person name="Petersen M."/>
            <person name="Berrin J.G."/>
            <person name="Delaux P.M."/>
            <person name="Dal Grande F."/>
            <person name="Keller J."/>
        </authorList>
    </citation>
    <scope>NUCLEOTIDE SEQUENCE [LARGE SCALE GENOMIC DNA]</scope>
    <source>
        <strain evidence="2 3">SAG 2523</strain>
    </source>
</reference>
<feature type="region of interest" description="Disordered" evidence="1">
    <location>
        <begin position="363"/>
        <end position="483"/>
    </location>
</feature>
<sequence>MGARRKVFESRQARLQQSGHRDLGVEASLRLILWNLRFHMISRQSLKELRLVELILKFRNHPNRMIEAAARQLLACGIWFEAYREAIGDPLPLMTDASTGPRPKKLKRLPKPSPPRRIPRTQPGVNSPLDSSQPSSTSDHSHPASGAPFSSSSAGVSEGRGRQQPAGQEGTDSAEQQADRPSSALDVEWAPSQPARPLPRPASSLQPSTLEGLGHARQALPGLSPSGLEGRRPADEDLGRASKVARLAANRSPHRTQKKSISLASLGSRHNADDQPVPWQEDLDELRGTIRKDAQKPDATPYPSETRQPKQADPTRAGMGNDASPHGADPSIHLSWEGRSGLASPSGTFRTSEATLRAWGLHSPALDPQQGDESGRPSARHESDATGGAASRPQDHPHSPPHPLWNFGTAPAQQEHRSHSTSHVQRQWQGPPPPLERTHSRPKTSSHRSQFSQAYRQQQLQAQQQVGHARGGQGPGQGGLNCQDRNLLTRALAHHTSRRSDRAARLLTPCTDVLHGLLESREPVTRAASCSTSVCDKRPETRIT</sequence>
<comment type="caution">
    <text evidence="2">The sequence shown here is derived from an EMBL/GenBank/DDBJ whole genome shotgun (WGS) entry which is preliminary data.</text>
</comment>
<evidence type="ECO:0000256" key="1">
    <source>
        <dbReference type="SAM" id="MobiDB-lite"/>
    </source>
</evidence>
<feature type="compositionally biased region" description="Gly residues" evidence="1">
    <location>
        <begin position="469"/>
        <end position="479"/>
    </location>
</feature>
<protein>
    <submittedName>
        <fullName evidence="2">Uncharacterized protein</fullName>
    </submittedName>
</protein>
<dbReference type="Proteomes" id="UP001485043">
    <property type="component" value="Unassembled WGS sequence"/>
</dbReference>
<accession>A0AAW1SKV8</accession>
<gene>
    <name evidence="2" type="ORF">WJX84_001419</name>
</gene>
<proteinExistence type="predicted"/>
<evidence type="ECO:0000313" key="3">
    <source>
        <dbReference type="Proteomes" id="UP001485043"/>
    </source>
</evidence>
<dbReference type="AlphaFoldDB" id="A0AAW1SKV8"/>